<dbReference type="EMBL" id="JARYMX010000006">
    <property type="protein sequence ID" value="KAJ9544691.1"/>
    <property type="molecule type" value="Genomic_DNA"/>
</dbReference>
<feature type="domain" description="DUF4283" evidence="2">
    <location>
        <begin position="322"/>
        <end position="365"/>
    </location>
</feature>
<dbReference type="InterPro" id="IPR025558">
    <property type="entry name" value="DUF4283"/>
</dbReference>
<evidence type="ECO:0000313" key="3">
    <source>
        <dbReference type="EMBL" id="KAJ9544691.1"/>
    </source>
</evidence>
<dbReference type="InterPro" id="IPR040256">
    <property type="entry name" value="At4g02000-like"/>
</dbReference>
<dbReference type="Pfam" id="PF14111">
    <property type="entry name" value="DUF4283"/>
    <property type="match status" value="1"/>
</dbReference>
<gene>
    <name evidence="3" type="ORF">OSB04_024398</name>
</gene>
<organism evidence="3 4">
    <name type="scientific">Centaurea solstitialis</name>
    <name type="common">yellow star-thistle</name>
    <dbReference type="NCBI Taxonomy" id="347529"/>
    <lineage>
        <taxon>Eukaryota</taxon>
        <taxon>Viridiplantae</taxon>
        <taxon>Streptophyta</taxon>
        <taxon>Embryophyta</taxon>
        <taxon>Tracheophyta</taxon>
        <taxon>Spermatophyta</taxon>
        <taxon>Magnoliopsida</taxon>
        <taxon>eudicotyledons</taxon>
        <taxon>Gunneridae</taxon>
        <taxon>Pentapetalae</taxon>
        <taxon>asterids</taxon>
        <taxon>campanulids</taxon>
        <taxon>Asterales</taxon>
        <taxon>Asteraceae</taxon>
        <taxon>Carduoideae</taxon>
        <taxon>Cardueae</taxon>
        <taxon>Centaureinae</taxon>
        <taxon>Centaurea</taxon>
    </lineage>
</organism>
<dbReference type="PANTHER" id="PTHR31286:SF180">
    <property type="entry name" value="OS10G0362600 PROTEIN"/>
    <property type="match status" value="1"/>
</dbReference>
<reference evidence="3" key="1">
    <citation type="submission" date="2023-03" db="EMBL/GenBank/DDBJ databases">
        <title>Chromosome-scale reference genome and RAD-based genetic map of yellow starthistle (Centaurea solstitialis) reveal putative structural variation and QTLs associated with invader traits.</title>
        <authorList>
            <person name="Reatini B."/>
            <person name="Cang F.A."/>
            <person name="Jiang Q."/>
            <person name="Mckibben M.T.W."/>
            <person name="Barker M.S."/>
            <person name="Rieseberg L.H."/>
            <person name="Dlugosch K.M."/>
        </authorList>
    </citation>
    <scope>NUCLEOTIDE SEQUENCE</scope>
    <source>
        <strain evidence="3">CAN-66</strain>
        <tissue evidence="3">Leaf</tissue>
    </source>
</reference>
<evidence type="ECO:0000313" key="4">
    <source>
        <dbReference type="Proteomes" id="UP001172457"/>
    </source>
</evidence>
<evidence type="ECO:0000256" key="1">
    <source>
        <dbReference type="SAM" id="MobiDB-lite"/>
    </source>
</evidence>
<dbReference type="PANTHER" id="PTHR31286">
    <property type="entry name" value="GLYCINE-RICH CELL WALL STRUCTURAL PROTEIN 1.8-LIKE"/>
    <property type="match status" value="1"/>
</dbReference>
<feature type="compositionally biased region" description="Pro residues" evidence="1">
    <location>
        <begin position="1"/>
        <end position="10"/>
    </location>
</feature>
<protein>
    <recommendedName>
        <fullName evidence="2">DUF4283 domain-containing protein</fullName>
    </recommendedName>
</protein>
<keyword evidence="4" id="KW-1185">Reference proteome</keyword>
<dbReference type="AlphaFoldDB" id="A0AA38SXR4"/>
<feature type="region of interest" description="Disordered" evidence="1">
    <location>
        <begin position="487"/>
        <end position="514"/>
    </location>
</feature>
<name>A0AA38SXR4_9ASTR</name>
<feature type="compositionally biased region" description="Low complexity" evidence="1">
    <location>
        <begin position="80"/>
        <end position="97"/>
    </location>
</feature>
<evidence type="ECO:0000259" key="2">
    <source>
        <dbReference type="Pfam" id="PF14111"/>
    </source>
</evidence>
<accession>A0AA38SXR4</accession>
<comment type="caution">
    <text evidence="3">The sequence shown here is derived from an EMBL/GenBank/DDBJ whole genome shotgun (WGS) entry which is preliminary data.</text>
</comment>
<proteinExistence type="predicted"/>
<feature type="region of interest" description="Disordered" evidence="1">
    <location>
        <begin position="74"/>
        <end position="101"/>
    </location>
</feature>
<feature type="region of interest" description="Disordered" evidence="1">
    <location>
        <begin position="548"/>
        <end position="571"/>
    </location>
</feature>
<dbReference type="Proteomes" id="UP001172457">
    <property type="component" value="Chromosome 6"/>
</dbReference>
<sequence length="592" mass="63693">MESNRPPDPPNTRNRARKIKQQKGSATPTLVPSIPAPTTVVPACGGADGVRPCVGSSAVITDCKTNSTTVASIFSPDQRSPSSSSTVVMPSSVQPSSAATPPAVLPVQSGAVGDARVSQLPPPGPAVAEPFVETSAGTTRVIGDVGSFQQLLRDVSGAHGHQQQSPMLSPAVAMFSSFLASPVGMGSGRGVLPTASVSSSEAATLSSPGGSLKPSADKLYEVGSDMGNEPTMSEEKVPNVGSFVDSEGKVHLHADEMDVAHKPVSFGDLLKKSANLMCGKGKLTYYPPVVTELGTRRAIIPDELVQKQASDIMLDICGDVILNDQGYFFFKFNSDQGLNFVFETGRWLFNGMPIFIQRWQPGLCFNKPELKTVRLWVNIYGLPLDVWDYEIISRIASIVGEPVSVDRYTDEMCVTKSGRANFARVLVNVSADYELPSDIDAIILGKLRKSKLSFFGNLKDVATVKCSVMILIYVSPRTADEVKKVNPDVGESSIPKDDGFKFPKRKKKPKPTVDPLKVGPKVAFNTGIKINQRDVPKVILPTIDPLDKGKAKLNDENPSPKAPKFNTERIPMPVKVSNQFTVLEEDPQWSLD</sequence>
<feature type="region of interest" description="Disordered" evidence="1">
    <location>
        <begin position="1"/>
        <end position="36"/>
    </location>
</feature>